<feature type="region of interest" description="Disordered" evidence="2">
    <location>
        <begin position="227"/>
        <end position="301"/>
    </location>
</feature>
<keyword evidence="4" id="KW-1185">Reference proteome</keyword>
<proteinExistence type="predicted"/>
<dbReference type="EMBL" id="NBSH01000001">
    <property type="protein sequence ID" value="ORX40968.1"/>
    <property type="molecule type" value="Genomic_DNA"/>
</dbReference>
<evidence type="ECO:0008006" key="5">
    <source>
        <dbReference type="Google" id="ProtNLM"/>
    </source>
</evidence>
<reference evidence="3 4" key="1">
    <citation type="submission" date="2017-03" db="EMBL/GenBank/DDBJ databases">
        <title>Widespread Adenine N6-methylation of Active Genes in Fungi.</title>
        <authorList>
            <consortium name="DOE Joint Genome Institute"/>
            <person name="Mondo S.J."/>
            <person name="Dannebaum R.O."/>
            <person name="Kuo R.C."/>
            <person name="Louie K.B."/>
            <person name="Bewick A.J."/>
            <person name="Labutti K."/>
            <person name="Haridas S."/>
            <person name="Kuo A."/>
            <person name="Salamov A."/>
            <person name="Ahrendt S.R."/>
            <person name="Lau R."/>
            <person name="Bowen B.P."/>
            <person name="Lipzen A."/>
            <person name="Sullivan W."/>
            <person name="Andreopoulos W.B."/>
            <person name="Clum A."/>
            <person name="Lindquist E."/>
            <person name="Daum C."/>
            <person name="Northen T.R."/>
            <person name="Ramamoorthy G."/>
            <person name="Schmitz R.J."/>
            <person name="Gryganskyi A."/>
            <person name="Culley D."/>
            <person name="Magnuson J."/>
            <person name="James T.Y."/>
            <person name="O'Malley M.A."/>
            <person name="Stajich J.E."/>
            <person name="Spatafora J.W."/>
            <person name="Visel A."/>
            <person name="Grigoriev I.V."/>
        </authorList>
    </citation>
    <scope>NUCLEOTIDE SEQUENCE [LARGE SCALE GENOMIC DNA]</scope>
    <source>
        <strain evidence="3 4">NRRL Y-17943</strain>
    </source>
</reference>
<dbReference type="Proteomes" id="UP000193218">
    <property type="component" value="Unassembled WGS sequence"/>
</dbReference>
<evidence type="ECO:0000313" key="3">
    <source>
        <dbReference type="EMBL" id="ORX40968.1"/>
    </source>
</evidence>
<dbReference type="GeneID" id="33556237"/>
<comment type="caution">
    <text evidence="3">The sequence shown here is derived from an EMBL/GenBank/DDBJ whole genome shotgun (WGS) entry which is preliminary data.</text>
</comment>
<feature type="compositionally biased region" description="Basic and acidic residues" evidence="2">
    <location>
        <begin position="291"/>
        <end position="301"/>
    </location>
</feature>
<dbReference type="Gene3D" id="1.20.58.1710">
    <property type="match status" value="1"/>
</dbReference>
<evidence type="ECO:0000256" key="1">
    <source>
        <dbReference type="SAM" id="Coils"/>
    </source>
</evidence>
<name>A0A1Y1USG4_9TREE</name>
<keyword evidence="1" id="KW-0175">Coiled coil</keyword>
<evidence type="ECO:0000256" key="2">
    <source>
        <dbReference type="SAM" id="MobiDB-lite"/>
    </source>
</evidence>
<feature type="region of interest" description="Disordered" evidence="2">
    <location>
        <begin position="1"/>
        <end position="23"/>
    </location>
</feature>
<dbReference type="InParanoid" id="A0A1Y1USG4"/>
<feature type="coiled-coil region" evidence="1">
    <location>
        <begin position="189"/>
        <end position="223"/>
    </location>
</feature>
<dbReference type="OrthoDB" id="2575467at2759"/>
<gene>
    <name evidence="3" type="ORF">BD324DRAFT_612723</name>
</gene>
<feature type="compositionally biased region" description="Acidic residues" evidence="2">
    <location>
        <begin position="260"/>
        <end position="272"/>
    </location>
</feature>
<feature type="compositionally biased region" description="Basic and acidic residues" evidence="2">
    <location>
        <begin position="242"/>
        <end position="259"/>
    </location>
</feature>
<organism evidence="3 4">
    <name type="scientific">Kockovaella imperatae</name>
    <dbReference type="NCBI Taxonomy" id="4999"/>
    <lineage>
        <taxon>Eukaryota</taxon>
        <taxon>Fungi</taxon>
        <taxon>Dikarya</taxon>
        <taxon>Basidiomycota</taxon>
        <taxon>Agaricomycotina</taxon>
        <taxon>Tremellomycetes</taxon>
        <taxon>Tremellales</taxon>
        <taxon>Cuniculitremaceae</taxon>
        <taxon>Kockovaella</taxon>
    </lineage>
</organism>
<sequence>MSAQNPPQGVQPQAGPSTAYHGPVAPSIPAANLQALVLRLTHAIHDIDAFQNLLAAGAHNGTLPTWDNILERYTLLLSRVQALSTYIHRPPPQTATPHPTEPPSTDPILSKYLVHPLNPLAPVGTEQGDQINPIARDIFEWVLSTLPNPSLSAFETQLLAPGQRTDSQTAWMTMDELKGLSEQQANDLSKELRDRLMRESRRAEAMREEIERKEEEMDWEMRILEGDNDDDTIAEGQASAKTEAEGDAKPDVEGAKKEQEEDLFGDGEDDFVMMDGPATSTNKDAPKPTPKKPEEDPQERWRLADYITYMDTGRLPQVKVTQV</sequence>
<dbReference type="AlphaFoldDB" id="A0A1Y1USG4"/>
<protein>
    <recommendedName>
        <fullName evidence="5">Mediator of RNA polymerase II transcription subunit 8</fullName>
    </recommendedName>
</protein>
<evidence type="ECO:0000313" key="4">
    <source>
        <dbReference type="Proteomes" id="UP000193218"/>
    </source>
</evidence>
<dbReference type="RefSeq" id="XP_021874647.1">
    <property type="nucleotide sequence ID" value="XM_022014429.1"/>
</dbReference>
<accession>A0A1Y1USG4</accession>
<feature type="compositionally biased region" description="Polar residues" evidence="2">
    <location>
        <begin position="1"/>
        <end position="16"/>
    </location>
</feature>